<evidence type="ECO:0000313" key="1">
    <source>
        <dbReference type="EMBL" id="SFM26202.1"/>
    </source>
</evidence>
<dbReference type="AlphaFoldDB" id="A0A1I4PEL2"/>
<dbReference type="PANTHER" id="PTHR37816">
    <property type="entry name" value="YALI0E33011P"/>
    <property type="match status" value="1"/>
</dbReference>
<dbReference type="PANTHER" id="PTHR37816:SF2">
    <property type="entry name" value="DNA TOPOLOGY MODULATION PROTEIN FLAR-RELATED PROTEIN"/>
    <property type="match status" value="1"/>
</dbReference>
<keyword evidence="2" id="KW-1185">Reference proteome</keyword>
<gene>
    <name evidence="1" type="ORF">SAMN04487943_11128</name>
</gene>
<dbReference type="EMBL" id="FOTR01000011">
    <property type="protein sequence ID" value="SFM26202.1"/>
    <property type="molecule type" value="Genomic_DNA"/>
</dbReference>
<protein>
    <submittedName>
        <fullName evidence="1">Adenylate kinase</fullName>
    </submittedName>
</protein>
<reference evidence="2" key="1">
    <citation type="submission" date="2016-10" db="EMBL/GenBank/DDBJ databases">
        <authorList>
            <person name="Varghese N."/>
            <person name="Submissions S."/>
        </authorList>
    </citation>
    <scope>NUCLEOTIDE SEQUENCE [LARGE SCALE GENOMIC DNA]</scope>
    <source>
        <strain evidence="2">CGMCC 1.4250</strain>
    </source>
</reference>
<dbReference type="Proteomes" id="UP000198565">
    <property type="component" value="Unassembled WGS sequence"/>
</dbReference>
<keyword evidence="1" id="KW-0418">Kinase</keyword>
<dbReference type="InterPro" id="IPR027417">
    <property type="entry name" value="P-loop_NTPase"/>
</dbReference>
<evidence type="ECO:0000313" key="2">
    <source>
        <dbReference type="Proteomes" id="UP000198565"/>
    </source>
</evidence>
<dbReference type="STRING" id="334253.SAMN04487943_11128"/>
<sequence length="184" mass="21315">MKRNIHILGASGAGTSTLGAALSKVLTHTHLDTDDYFWTTKFTKQRQIPERRRMLEKDLSLYENWILSGAVCGWGDNFKSYFDLVIFLWTPQDIRIERLKKREFQRYGNEILPGGSKYEQSKTFLEWASLYDSAGMEVRSKTLHKDWMADLSCPTLKIEGDYSVKERVDIVSDYLKSNGMNEDI</sequence>
<proteinExistence type="predicted"/>
<dbReference type="OrthoDB" id="9800332at2"/>
<organism evidence="1 2">
    <name type="scientific">Gracilibacillus orientalis</name>
    <dbReference type="NCBI Taxonomy" id="334253"/>
    <lineage>
        <taxon>Bacteria</taxon>
        <taxon>Bacillati</taxon>
        <taxon>Bacillota</taxon>
        <taxon>Bacilli</taxon>
        <taxon>Bacillales</taxon>
        <taxon>Bacillaceae</taxon>
        <taxon>Gracilibacillus</taxon>
    </lineage>
</organism>
<keyword evidence="1" id="KW-0808">Transferase</keyword>
<dbReference type="Gene3D" id="3.40.50.300">
    <property type="entry name" value="P-loop containing nucleotide triphosphate hydrolases"/>
    <property type="match status" value="1"/>
</dbReference>
<accession>A0A1I4PEL2</accession>
<name>A0A1I4PEL2_9BACI</name>
<dbReference type="InterPro" id="IPR052922">
    <property type="entry name" value="Cytidylate_Kinase-2"/>
</dbReference>
<dbReference type="NCBIfam" id="NF004861">
    <property type="entry name" value="PRK06217.1"/>
    <property type="match status" value="1"/>
</dbReference>
<dbReference type="GO" id="GO:0016301">
    <property type="term" value="F:kinase activity"/>
    <property type="evidence" value="ECO:0007669"/>
    <property type="project" value="UniProtKB-KW"/>
</dbReference>
<dbReference type="RefSeq" id="WP_091485019.1">
    <property type="nucleotide sequence ID" value="NZ_FOTR01000011.1"/>
</dbReference>
<dbReference type="SUPFAM" id="SSF52540">
    <property type="entry name" value="P-loop containing nucleoside triphosphate hydrolases"/>
    <property type="match status" value="1"/>
</dbReference>
<dbReference type="Pfam" id="PF13238">
    <property type="entry name" value="AAA_18"/>
    <property type="match status" value="1"/>
</dbReference>